<proteinExistence type="predicted"/>
<feature type="non-terminal residue" evidence="1">
    <location>
        <position position="1"/>
    </location>
</feature>
<name>A0ABS8VAW1_DATST</name>
<dbReference type="Proteomes" id="UP000823775">
    <property type="component" value="Unassembled WGS sequence"/>
</dbReference>
<comment type="caution">
    <text evidence="1">The sequence shown here is derived from an EMBL/GenBank/DDBJ whole genome shotgun (WGS) entry which is preliminary data.</text>
</comment>
<accession>A0ABS8VAW1</accession>
<organism evidence="1 2">
    <name type="scientific">Datura stramonium</name>
    <name type="common">Jimsonweed</name>
    <name type="synonym">Common thornapple</name>
    <dbReference type="NCBI Taxonomy" id="4076"/>
    <lineage>
        <taxon>Eukaryota</taxon>
        <taxon>Viridiplantae</taxon>
        <taxon>Streptophyta</taxon>
        <taxon>Embryophyta</taxon>
        <taxon>Tracheophyta</taxon>
        <taxon>Spermatophyta</taxon>
        <taxon>Magnoliopsida</taxon>
        <taxon>eudicotyledons</taxon>
        <taxon>Gunneridae</taxon>
        <taxon>Pentapetalae</taxon>
        <taxon>asterids</taxon>
        <taxon>lamiids</taxon>
        <taxon>Solanales</taxon>
        <taxon>Solanaceae</taxon>
        <taxon>Solanoideae</taxon>
        <taxon>Datureae</taxon>
        <taxon>Datura</taxon>
    </lineage>
</organism>
<evidence type="ECO:0000313" key="2">
    <source>
        <dbReference type="Proteomes" id="UP000823775"/>
    </source>
</evidence>
<reference evidence="1 2" key="1">
    <citation type="journal article" date="2021" name="BMC Genomics">
        <title>Datura genome reveals duplications of psychoactive alkaloid biosynthetic genes and high mutation rate following tissue culture.</title>
        <authorList>
            <person name="Rajewski A."/>
            <person name="Carter-House D."/>
            <person name="Stajich J."/>
            <person name="Litt A."/>
        </authorList>
    </citation>
    <scope>NUCLEOTIDE SEQUENCE [LARGE SCALE GENOMIC DNA]</scope>
    <source>
        <strain evidence="1">AR-01</strain>
    </source>
</reference>
<keyword evidence="2" id="KW-1185">Reference proteome</keyword>
<gene>
    <name evidence="1" type="ORF">HAX54_030641</name>
</gene>
<sequence length="61" mass="6854">DNKRTHRVGRFSGTSFEVKIIQGTIVRVVRVHDKSLEVLIPGSPIVVDTLVYLDPLIVPWS</sequence>
<dbReference type="EMBL" id="JACEIK010003854">
    <property type="protein sequence ID" value="MCD9643298.1"/>
    <property type="molecule type" value="Genomic_DNA"/>
</dbReference>
<evidence type="ECO:0000313" key="1">
    <source>
        <dbReference type="EMBL" id="MCD9643298.1"/>
    </source>
</evidence>
<feature type="non-terminal residue" evidence="1">
    <location>
        <position position="61"/>
    </location>
</feature>
<protein>
    <submittedName>
        <fullName evidence="1">Uncharacterized protein</fullName>
    </submittedName>
</protein>